<sequence length="562" mass="64920">MKKTFFYILFSMFTLSLQSLVAQTSEPKTKRIEIVYGGEFTIDNVKYPGATIFKSDGQRVQFRHQGLDVWCDLAVLYEEKNEVIAHGNVVLQQGDTLQMNSQYISYKGNTKTAVAREGVVLRNGNMTLETEELFFDRNKQEAYYNNFGKITDPENELTSQTGKYYVTTKKNQFTNSVKIVNRDFTVNSQVLDYYHNSGNAYFYGKTTIVGADYKVYCERGFYDTRRELGYFMKHAKIEYDLKTLVGDSLYFDKRRQFSSGSNNIFISDTINKTFVRGHYGEIHKAKDSMFITKKAVVITLVEKDSMYMHGKRILVTGKPQHRVIRAYPDARIFKSDMQAKCDSIHSDEANGLTQLVGKPVAWTGVSQMTGDNIHLIANTKTQQLDSLKVFNNALVVEKDTLGDGYNQVKGKFLYGKFKQNALRQIDFLQNTESIYYVYNDAKELVGINKLSCSHIKLYLDKKQQLQQTVFITQPLGNLYPEEKLHVNDRKFKEFIWRGDERIRSKEQIYSDAEKKIKPKEIKGMKTPEEIDEDEMILANPSLKKELKTTKEKNKAKQKTSKR</sequence>
<organism evidence="4 5">
    <name type="scientific">Capnocytophaga periodontitidis</name>
    <dbReference type="NCBI Taxonomy" id="2795027"/>
    <lineage>
        <taxon>Bacteria</taxon>
        <taxon>Pseudomonadati</taxon>
        <taxon>Bacteroidota</taxon>
        <taxon>Flavobacteriia</taxon>
        <taxon>Flavobacteriales</taxon>
        <taxon>Flavobacteriaceae</taxon>
        <taxon>Capnocytophaga</taxon>
    </lineage>
</organism>
<feature type="region of interest" description="Disordered" evidence="1">
    <location>
        <begin position="537"/>
        <end position="562"/>
    </location>
</feature>
<dbReference type="EMBL" id="JAEFDC010000015">
    <property type="protein sequence ID" value="MBI1647933.1"/>
    <property type="molecule type" value="Genomic_DNA"/>
</dbReference>
<dbReference type="RefSeq" id="WP_198467509.1">
    <property type="nucleotide sequence ID" value="NZ_JAEFDC010000015.1"/>
</dbReference>
<evidence type="ECO:0000256" key="2">
    <source>
        <dbReference type="SAM" id="SignalP"/>
    </source>
</evidence>
<dbReference type="Proteomes" id="UP000641139">
    <property type="component" value="Unassembled WGS sequence"/>
</dbReference>
<evidence type="ECO:0000256" key="1">
    <source>
        <dbReference type="SAM" id="MobiDB-lite"/>
    </source>
</evidence>
<dbReference type="InterPro" id="IPR005653">
    <property type="entry name" value="OstA-like_N"/>
</dbReference>
<evidence type="ECO:0000313" key="4">
    <source>
        <dbReference type="EMBL" id="MBI1647933.1"/>
    </source>
</evidence>
<reference evidence="4 5" key="1">
    <citation type="journal article" date="2021" name="Int. J. Syst. Evol. Microbiol.">
        <title>Capnocytophaga periodontitidis sp. nov., isolated from subgingival plaque of periodontitis patient.</title>
        <authorList>
            <person name="Zhang Y."/>
            <person name="Qiao D."/>
            <person name="Shi W."/>
            <person name="Wu D."/>
            <person name="Cai M."/>
        </authorList>
    </citation>
    <scope>NUCLEOTIDE SEQUENCE [LARGE SCALE GENOMIC DNA]</scope>
    <source>
        <strain evidence="4 5">051621</strain>
    </source>
</reference>
<feature type="domain" description="Organic solvent tolerance-like N-terminal" evidence="3">
    <location>
        <begin position="58"/>
        <end position="188"/>
    </location>
</feature>
<gene>
    <name evidence="4" type="ORF">I7X30_12835</name>
</gene>
<name>A0ABS0SS73_9FLAO</name>
<feature type="compositionally biased region" description="Basic and acidic residues" evidence="1">
    <location>
        <begin position="542"/>
        <end position="554"/>
    </location>
</feature>
<proteinExistence type="predicted"/>
<feature type="chain" id="PRO_5046620222" evidence="2">
    <location>
        <begin position="23"/>
        <end position="562"/>
    </location>
</feature>
<dbReference type="Gene3D" id="2.60.450.10">
    <property type="entry name" value="Lipopolysaccharide (LPS) transport protein A like domain"/>
    <property type="match status" value="2"/>
</dbReference>
<feature type="signal peptide" evidence="2">
    <location>
        <begin position="1"/>
        <end position="22"/>
    </location>
</feature>
<keyword evidence="5" id="KW-1185">Reference proteome</keyword>
<accession>A0ABS0SS73</accession>
<comment type="caution">
    <text evidence="4">The sequence shown here is derived from an EMBL/GenBank/DDBJ whole genome shotgun (WGS) entry which is preliminary data.</text>
</comment>
<dbReference type="Pfam" id="PF13100">
    <property type="entry name" value="OstA_2"/>
    <property type="match status" value="1"/>
</dbReference>
<evidence type="ECO:0000313" key="5">
    <source>
        <dbReference type="Proteomes" id="UP000641139"/>
    </source>
</evidence>
<evidence type="ECO:0000259" key="3">
    <source>
        <dbReference type="Pfam" id="PF13100"/>
    </source>
</evidence>
<protein>
    <submittedName>
        <fullName evidence="4">OstA-like protein</fullName>
    </submittedName>
</protein>
<keyword evidence="2" id="KW-0732">Signal</keyword>